<feature type="chain" id="PRO_5025525515" evidence="1">
    <location>
        <begin position="24"/>
        <end position="356"/>
    </location>
</feature>
<dbReference type="Proteomes" id="UP000438429">
    <property type="component" value="Unassembled WGS sequence"/>
</dbReference>
<dbReference type="InterPro" id="IPR051588">
    <property type="entry name" value="Cobalamin_Transport"/>
</dbReference>
<name>A0A6A4S541_SCOMX</name>
<dbReference type="EMBL" id="VEVO01000015">
    <property type="protein sequence ID" value="KAF0030316.1"/>
    <property type="molecule type" value="Genomic_DNA"/>
</dbReference>
<proteinExistence type="predicted"/>
<gene>
    <name evidence="2" type="ORF">F2P81_017047</name>
</gene>
<dbReference type="GO" id="GO:0031419">
    <property type="term" value="F:cobalamin binding"/>
    <property type="evidence" value="ECO:0007669"/>
    <property type="project" value="TreeGrafter"/>
</dbReference>
<accession>A0A6A4S541</accession>
<evidence type="ECO:0000313" key="2">
    <source>
        <dbReference type="EMBL" id="KAF0030316.1"/>
    </source>
</evidence>
<dbReference type="Gene3D" id="2.170.130.30">
    <property type="match status" value="2"/>
</dbReference>
<feature type="signal peptide" evidence="1">
    <location>
        <begin position="1"/>
        <end position="23"/>
    </location>
</feature>
<sequence length="356" mass="39240">MMMKPALHSAALLLLLLLPGTLTQDPVPIDVVVENSLSGNKPLTYTTHVAYRGILIGALKRLMDSNENFKFTYTEDPNYGPYLKSVNGLAGSDKDRTYWELLVKTPDGKITRPNVALLLLLLLPGTLTQDPVPIDVVVVNSQHSTPLTYPTHVAHRGILISALKRLMDSNENFKFTYTEDPNYGPYLKSVNGLAGSDKDRTYWELLVKTPDGKIIRPNVGVSLNRAPIDVGRSPEIDSPASPTKALTKSVIDDNVFIFFKVGSIEVWVLSWKSIRSISALLQDPGYKSGAGVVLRLRAAFRVHPEEVRRLRDLLPDYLEANSAAMQQSGDKLIMQSGAQTANCLLLGFDSLKCHSD</sequence>
<dbReference type="AlphaFoldDB" id="A0A6A4S541"/>
<evidence type="ECO:0000313" key="3">
    <source>
        <dbReference type="Proteomes" id="UP000438429"/>
    </source>
</evidence>
<evidence type="ECO:0000256" key="1">
    <source>
        <dbReference type="SAM" id="SignalP"/>
    </source>
</evidence>
<keyword evidence="1" id="KW-0732">Signal</keyword>
<reference evidence="2 3" key="1">
    <citation type="submission" date="2019-06" db="EMBL/GenBank/DDBJ databases">
        <title>Draft genomes of female and male turbot (Scophthalmus maximus).</title>
        <authorList>
            <person name="Xu H."/>
            <person name="Xu X.-W."/>
            <person name="Shao C."/>
            <person name="Chen S."/>
        </authorList>
    </citation>
    <scope>NUCLEOTIDE SEQUENCE [LARGE SCALE GENOMIC DNA]</scope>
    <source>
        <strain evidence="2">Ysfricsl-2016a</strain>
        <tissue evidence="2">Blood</tissue>
    </source>
</reference>
<dbReference type="PANTHER" id="PTHR10559:SF18">
    <property type="entry name" value="TRANSCOBALAMIN II"/>
    <property type="match status" value="1"/>
</dbReference>
<dbReference type="PANTHER" id="PTHR10559">
    <property type="entry name" value="TRANSCOBALAMIN-1/GASTRIC INTRINSIC FACTOR"/>
    <property type="match status" value="1"/>
</dbReference>
<dbReference type="GO" id="GO:0015889">
    <property type="term" value="P:cobalamin transport"/>
    <property type="evidence" value="ECO:0007669"/>
    <property type="project" value="TreeGrafter"/>
</dbReference>
<dbReference type="GO" id="GO:0005615">
    <property type="term" value="C:extracellular space"/>
    <property type="evidence" value="ECO:0007669"/>
    <property type="project" value="TreeGrafter"/>
</dbReference>
<organism evidence="2 3">
    <name type="scientific">Scophthalmus maximus</name>
    <name type="common">Turbot</name>
    <name type="synonym">Psetta maxima</name>
    <dbReference type="NCBI Taxonomy" id="52904"/>
    <lineage>
        <taxon>Eukaryota</taxon>
        <taxon>Metazoa</taxon>
        <taxon>Chordata</taxon>
        <taxon>Craniata</taxon>
        <taxon>Vertebrata</taxon>
        <taxon>Euteleostomi</taxon>
        <taxon>Actinopterygii</taxon>
        <taxon>Neopterygii</taxon>
        <taxon>Teleostei</taxon>
        <taxon>Neoteleostei</taxon>
        <taxon>Acanthomorphata</taxon>
        <taxon>Carangaria</taxon>
        <taxon>Pleuronectiformes</taxon>
        <taxon>Pleuronectoidei</taxon>
        <taxon>Scophthalmidae</taxon>
        <taxon>Scophthalmus</taxon>
    </lineage>
</organism>
<comment type="caution">
    <text evidence="2">The sequence shown here is derived from an EMBL/GenBank/DDBJ whole genome shotgun (WGS) entry which is preliminary data.</text>
</comment>
<protein>
    <submittedName>
        <fullName evidence="2">Uncharacterized protein</fullName>
    </submittedName>
</protein>